<comment type="caution">
    <text evidence="1">The sequence shown here is derived from an EMBL/GenBank/DDBJ whole genome shotgun (WGS) entry which is preliminary data.</text>
</comment>
<evidence type="ECO:0000313" key="2">
    <source>
        <dbReference type="Proteomes" id="UP001165962"/>
    </source>
</evidence>
<evidence type="ECO:0000313" key="1">
    <source>
        <dbReference type="EMBL" id="NHN34941.1"/>
    </source>
</evidence>
<dbReference type="Proteomes" id="UP001165962">
    <property type="component" value="Unassembled WGS sequence"/>
</dbReference>
<organism evidence="1 2">
    <name type="scientific">Paenibacillus agricola</name>
    <dbReference type="NCBI Taxonomy" id="2716264"/>
    <lineage>
        <taxon>Bacteria</taxon>
        <taxon>Bacillati</taxon>
        <taxon>Bacillota</taxon>
        <taxon>Bacilli</taxon>
        <taxon>Bacillales</taxon>
        <taxon>Paenibacillaceae</taxon>
        <taxon>Paenibacillus</taxon>
    </lineage>
</organism>
<proteinExistence type="predicted"/>
<keyword evidence="2" id="KW-1185">Reference proteome</keyword>
<dbReference type="RefSeq" id="WP_166156829.1">
    <property type="nucleotide sequence ID" value="NZ_JAAOIW010000024.1"/>
</dbReference>
<gene>
    <name evidence="1" type="ORF">G9U52_34945</name>
</gene>
<sequence length="68" mass="7731">MLLGLALGGTLMFAATQKLVFKVKDSSKSTSDRLINRLFKGGFLFVRQRHRLIAYSADYQETFLFVTI</sequence>
<dbReference type="EMBL" id="JAAOIW010000024">
    <property type="protein sequence ID" value="NHN34941.1"/>
    <property type="molecule type" value="Genomic_DNA"/>
</dbReference>
<accession>A0ABX0JGL5</accession>
<name>A0ABX0JGL5_9BACL</name>
<protein>
    <submittedName>
        <fullName evidence="1">Uncharacterized protein</fullName>
    </submittedName>
</protein>
<reference evidence="1" key="1">
    <citation type="submission" date="2020-03" db="EMBL/GenBank/DDBJ databases">
        <title>Draft sequencing of Paenibacilllus sp. S3N08.</title>
        <authorList>
            <person name="Kim D.-U."/>
        </authorList>
    </citation>
    <scope>NUCLEOTIDE SEQUENCE</scope>
    <source>
        <strain evidence="1">S3N08</strain>
    </source>
</reference>